<dbReference type="STRING" id="349521.HCH_02864"/>
<dbReference type="EMBL" id="CP000155">
    <property type="protein sequence ID" value="ABC29641.1"/>
    <property type="molecule type" value="Genomic_DNA"/>
</dbReference>
<proteinExistence type="predicted"/>
<name>Q2SI83_HAHCH</name>
<keyword evidence="2" id="KW-1185">Reference proteome</keyword>
<dbReference type="HOGENOM" id="CLU_3007959_0_0_6"/>
<sequence>MSRQRPSHPPTASGCRLQLPPDMRLVDLIKLANAAGKRVRWTPDGLGLKPVLEPHS</sequence>
<organism evidence="1 2">
    <name type="scientific">Hahella chejuensis (strain KCTC 2396)</name>
    <dbReference type="NCBI Taxonomy" id="349521"/>
    <lineage>
        <taxon>Bacteria</taxon>
        <taxon>Pseudomonadati</taxon>
        <taxon>Pseudomonadota</taxon>
        <taxon>Gammaproteobacteria</taxon>
        <taxon>Oceanospirillales</taxon>
        <taxon>Hahellaceae</taxon>
        <taxon>Hahella</taxon>
    </lineage>
</organism>
<dbReference type="AlphaFoldDB" id="Q2SI83"/>
<evidence type="ECO:0000313" key="1">
    <source>
        <dbReference type="EMBL" id="ABC29641.1"/>
    </source>
</evidence>
<dbReference type="RefSeq" id="WP_011396710.1">
    <property type="nucleotide sequence ID" value="NC_007645.1"/>
</dbReference>
<evidence type="ECO:0000313" key="2">
    <source>
        <dbReference type="Proteomes" id="UP000000238"/>
    </source>
</evidence>
<protein>
    <submittedName>
        <fullName evidence="1">Uncharacterized protein</fullName>
    </submittedName>
</protein>
<gene>
    <name evidence="1" type="ordered locus">HCH_02864</name>
</gene>
<accession>Q2SI83</accession>
<dbReference type="Proteomes" id="UP000000238">
    <property type="component" value="Chromosome"/>
</dbReference>
<reference evidence="1 2" key="1">
    <citation type="journal article" date="2005" name="Nucleic Acids Res.">
        <title>Genomic blueprint of Hahella chejuensis, a marine microbe producing an algicidal agent.</title>
        <authorList>
            <person name="Jeong H."/>
            <person name="Yim J.H."/>
            <person name="Lee C."/>
            <person name="Choi S.-H."/>
            <person name="Park Y.K."/>
            <person name="Yoon S.H."/>
            <person name="Hur C.-G."/>
            <person name="Kang H.-Y."/>
            <person name="Kim D."/>
            <person name="Lee H.H."/>
            <person name="Park K.H."/>
            <person name="Park S.-H."/>
            <person name="Park H.-S."/>
            <person name="Lee H.K."/>
            <person name="Oh T.K."/>
            <person name="Kim J.F."/>
        </authorList>
    </citation>
    <scope>NUCLEOTIDE SEQUENCE [LARGE SCALE GENOMIC DNA]</scope>
    <source>
        <strain evidence="1 2">KCTC 2396</strain>
    </source>
</reference>
<dbReference type="KEGG" id="hch:HCH_02864"/>